<protein>
    <submittedName>
        <fullName evidence="2">Uncharacterized protein</fullName>
    </submittedName>
</protein>
<dbReference type="Gene3D" id="2.60.20.10">
    <property type="entry name" value="Crystallins"/>
    <property type="match status" value="1"/>
</dbReference>
<dbReference type="Proteomes" id="UP000002785">
    <property type="component" value="Chromosome"/>
</dbReference>
<organism evidence="2 3">
    <name type="scientific">Streptomyces sviceus (strain ATCC 29083 / DSM 924 / JCM 4929 / NBRC 13980 / NCIMB 11184 / NRRL 5439 / UC 5370)</name>
    <dbReference type="NCBI Taxonomy" id="463191"/>
    <lineage>
        <taxon>Bacteria</taxon>
        <taxon>Bacillati</taxon>
        <taxon>Actinomycetota</taxon>
        <taxon>Actinomycetes</taxon>
        <taxon>Kitasatosporales</taxon>
        <taxon>Streptomycetaceae</taxon>
        <taxon>Streptomyces</taxon>
    </lineage>
</organism>
<keyword evidence="3" id="KW-1185">Reference proteome</keyword>
<evidence type="ECO:0000256" key="1">
    <source>
        <dbReference type="SAM" id="MobiDB-lite"/>
    </source>
</evidence>
<name>B5HS08_STRX2</name>
<dbReference type="Pfam" id="PF03995">
    <property type="entry name" value="Inhibitor_I36"/>
    <property type="match status" value="1"/>
</dbReference>
<evidence type="ECO:0000313" key="3">
    <source>
        <dbReference type="Proteomes" id="UP000002785"/>
    </source>
</evidence>
<reference evidence="2" key="1">
    <citation type="submission" date="2009-10" db="EMBL/GenBank/DDBJ databases">
        <title>The genome sequence of Streptomyces sviceus strain ATCC 29083.</title>
        <authorList>
            <consortium name="The Broad Institute Genome Sequencing Platform"/>
            <consortium name="Broad Institute Microbial Sequencing Center"/>
            <person name="Fischbach M."/>
            <person name="Godfrey P."/>
            <person name="Ward D."/>
            <person name="Young S."/>
            <person name="Zeng Q."/>
            <person name="Koehrsen M."/>
            <person name="Alvarado L."/>
            <person name="Berlin A.M."/>
            <person name="Bochicchio J."/>
            <person name="Borenstein D."/>
            <person name="Chapman S.B."/>
            <person name="Chen Z."/>
            <person name="Engels R."/>
            <person name="Freedman E."/>
            <person name="Gellesch M."/>
            <person name="Goldberg J."/>
            <person name="Griggs A."/>
            <person name="Gujja S."/>
            <person name="Heilman E.R."/>
            <person name="Heiman D.I."/>
            <person name="Hepburn T.A."/>
            <person name="Howarth C."/>
            <person name="Jen D."/>
            <person name="Larson L."/>
            <person name="Lewis B."/>
            <person name="Mehta T."/>
            <person name="Park D."/>
            <person name="Pearson M."/>
            <person name="Richards J."/>
            <person name="Roberts A."/>
            <person name="Saif S."/>
            <person name="Shea T.D."/>
            <person name="Shenoy N."/>
            <person name="Sisk P."/>
            <person name="Stolte C."/>
            <person name="Sykes S.N."/>
            <person name="Thomson T."/>
            <person name="Walk T."/>
            <person name="White J."/>
            <person name="Yandava C."/>
            <person name="Straight P."/>
            <person name="Clardy J."/>
            <person name="Hung D."/>
            <person name="Kolter R."/>
            <person name="Mekalanos J."/>
            <person name="Walker S."/>
            <person name="Walsh C.T."/>
            <person name="Wieland-Brown L.C."/>
            <person name="Haas B."/>
            <person name="Nusbaum C."/>
            <person name="Birren B."/>
        </authorList>
    </citation>
    <scope>NUCLEOTIDE SEQUENCE [LARGE SCALE GENOMIC DNA]</scope>
    <source>
        <strain evidence="2">ATCC 29083</strain>
    </source>
</reference>
<dbReference type="EMBL" id="CM000951">
    <property type="protein sequence ID" value="EDY55613.1"/>
    <property type="molecule type" value="Genomic_DNA"/>
</dbReference>
<gene>
    <name evidence="2" type="ORF">SSEG_02193</name>
</gene>
<dbReference type="AlphaFoldDB" id="B5HS08"/>
<evidence type="ECO:0000313" key="2">
    <source>
        <dbReference type="EMBL" id="EDY55613.1"/>
    </source>
</evidence>
<proteinExistence type="predicted"/>
<accession>B5HS08</accession>
<dbReference type="eggNOG" id="ENOG5031XVE">
    <property type="taxonomic scope" value="Bacteria"/>
</dbReference>
<sequence length="227" mass="24158">MPETPGAGRGMPRTMRVSSGTTVPGPPKGENMSPLHSRKTVSMRCASLALGLVAASVFTTALASPSMAAPAQTASSLQAADARMEREIAGLLRHNEGAERVAKDRVRLEPGVEMTVPSSTRAAAGMGDCRPGYACVWQHANYSGYRLDFYYYGSYELAKYPMPGGGTWQDQVSSFFNNQTGGAWMVGKDWVSAGGSSGWEWIFGGPGAYAESQVSANDRADLIQLYA</sequence>
<dbReference type="HOGENOM" id="CLU_1219170_0_0_11"/>
<feature type="region of interest" description="Disordered" evidence="1">
    <location>
        <begin position="1"/>
        <end position="36"/>
    </location>
</feature>